<dbReference type="InterPro" id="IPR014031">
    <property type="entry name" value="Ketoacyl_synth_C"/>
</dbReference>
<dbReference type="InterPro" id="IPR036736">
    <property type="entry name" value="ACP-like_sf"/>
</dbReference>
<dbReference type="PROSITE" id="PS50075">
    <property type="entry name" value="CARRIER"/>
    <property type="match status" value="1"/>
</dbReference>
<dbReference type="SUPFAM" id="SSF53901">
    <property type="entry name" value="Thiolase-like"/>
    <property type="match status" value="1"/>
</dbReference>
<evidence type="ECO:0000313" key="7">
    <source>
        <dbReference type="Proteomes" id="UP000294359"/>
    </source>
</evidence>
<dbReference type="PANTHER" id="PTHR43775">
    <property type="entry name" value="FATTY ACID SYNTHASE"/>
    <property type="match status" value="1"/>
</dbReference>
<dbReference type="PROSITE" id="PS52004">
    <property type="entry name" value="KS3_2"/>
    <property type="match status" value="1"/>
</dbReference>
<dbReference type="SUPFAM" id="SSF47336">
    <property type="entry name" value="ACP-like"/>
    <property type="match status" value="1"/>
</dbReference>
<feature type="domain" description="Ketosynthase family 3 (KS3)" evidence="5">
    <location>
        <begin position="20"/>
        <end position="433"/>
    </location>
</feature>
<evidence type="ECO:0000256" key="2">
    <source>
        <dbReference type="ARBA" id="ARBA00022553"/>
    </source>
</evidence>
<evidence type="ECO:0000256" key="3">
    <source>
        <dbReference type="ARBA" id="ARBA00022679"/>
    </source>
</evidence>
<sequence length="897" mass="94257">MTSSTGQPGTVEMTALAQMDHRIAVIGTALALPGADSLAGFERMAFDAADAFSARPGAAAAGENWVDRAAYLDDWSGFDYRLYGLSLRDSVIIDPQQRLFLQHCWKAAEAAGYNPLALPARSAVFSTASDSDFVQLARAAADDAGNYHPFEIEVGSNKEQQALRVSHVLNLRGPSFGVQSACSSGLLVLHTAMQALALHDCDLALAGGACLPFPLHEGYEYRPGMNLSRSGVIRSFDQDADGMVPGFGCVVFVLKRLVDAERDRDPVLAVLAASTLNNDGSNKASYVAPSSAAVAENLQALLRKGGLGPGAIDFVEAHGSGTYIGDVIEAAALRQVFRASPRAAAGTAVASAKASVGHLDTVAGLVGLLRAIVQIGRGSIAPAANFTALNPRISFDGTPLYVPTAAVAASRPLTGIVNALGIGGTNCALLVQSAPPSPAVSAAAGGVLPVRVGAGSAERLRAAVARAAAALTTTHADFEAIAFSLNRRAQGKPFLAQFAAADASALAAQMAAYDGAALPATAPQPEVGAGPRAVDLGWSEIDPQARVGLPQAPMAEVAPAGANDAAQRLRAIWQSALLLQDVAPQMSFRDAGGHSMLALTMLDDINGAFGTQHDLDWIDQHDRFDQQLAALDAPSGPAPATRLVKLIRPAQGTPRLRLVLVHASISGYETYRPLAAQLAPDIELLAIDSHNLYAEEGQLIRDAAALAALYADQLRAALPQRAVPLYLGGWSLGGMLADLMVPLLAADYPLCGTVAIDSVVYREEHAALFADSALAYFMDQTSLLADRFEADQLQRQARRLQQVFAAERAMARAFVPGGRELPFLNIVAVGTRMPLTEPALLQAFDRAKNDNGWRRHTGEPIVRIDAHHVQIVDPAHLAMIALHINRFTRSACTTTSS</sequence>
<dbReference type="Proteomes" id="UP000294359">
    <property type="component" value="Chromosome"/>
</dbReference>
<dbReference type="Pfam" id="PF02801">
    <property type="entry name" value="Ketoacyl-synt_C"/>
    <property type="match status" value="1"/>
</dbReference>
<evidence type="ECO:0008006" key="8">
    <source>
        <dbReference type="Google" id="ProtNLM"/>
    </source>
</evidence>
<evidence type="ECO:0000256" key="1">
    <source>
        <dbReference type="ARBA" id="ARBA00022450"/>
    </source>
</evidence>
<dbReference type="SMART" id="SM00825">
    <property type="entry name" value="PKS_KS"/>
    <property type="match status" value="1"/>
</dbReference>
<dbReference type="InterPro" id="IPR006162">
    <property type="entry name" value="Ppantetheine_attach_site"/>
</dbReference>
<dbReference type="Pfam" id="PF00550">
    <property type="entry name" value="PP-binding"/>
    <property type="match status" value="1"/>
</dbReference>
<evidence type="ECO:0000259" key="5">
    <source>
        <dbReference type="PROSITE" id="PS52004"/>
    </source>
</evidence>
<evidence type="ECO:0000259" key="4">
    <source>
        <dbReference type="PROSITE" id="PS50075"/>
    </source>
</evidence>
<keyword evidence="3" id="KW-0808">Transferase</keyword>
<dbReference type="InterPro" id="IPR050091">
    <property type="entry name" value="PKS_NRPS_Biosynth_Enz"/>
</dbReference>
<dbReference type="InterPro" id="IPR016039">
    <property type="entry name" value="Thiolase-like"/>
</dbReference>
<gene>
    <name evidence="6" type="ORF">E1742_21205</name>
</gene>
<dbReference type="PROSITE" id="PS00606">
    <property type="entry name" value="KS3_1"/>
    <property type="match status" value="1"/>
</dbReference>
<dbReference type="EMBL" id="CP038026">
    <property type="protein sequence ID" value="QBQ38411.1"/>
    <property type="molecule type" value="Genomic_DNA"/>
</dbReference>
<organism evidence="6 7">
    <name type="scientific">Pseudoduganella plicata</name>
    <dbReference type="NCBI Taxonomy" id="321984"/>
    <lineage>
        <taxon>Bacteria</taxon>
        <taxon>Pseudomonadati</taxon>
        <taxon>Pseudomonadota</taxon>
        <taxon>Betaproteobacteria</taxon>
        <taxon>Burkholderiales</taxon>
        <taxon>Oxalobacteraceae</taxon>
        <taxon>Telluria group</taxon>
        <taxon>Pseudoduganella</taxon>
    </lineage>
</organism>
<evidence type="ECO:0000313" key="6">
    <source>
        <dbReference type="EMBL" id="QBQ38411.1"/>
    </source>
</evidence>
<dbReference type="PROSITE" id="PS00012">
    <property type="entry name" value="PHOSPHOPANTETHEINE"/>
    <property type="match status" value="1"/>
</dbReference>
<feature type="domain" description="Carrier" evidence="4">
    <location>
        <begin position="560"/>
        <end position="635"/>
    </location>
</feature>
<protein>
    <recommendedName>
        <fullName evidence="8">Carrier domain-containing protein</fullName>
    </recommendedName>
</protein>
<name>A0ABX5SDF6_9BURK</name>
<dbReference type="SUPFAM" id="SSF53474">
    <property type="entry name" value="alpha/beta-Hydrolases"/>
    <property type="match status" value="1"/>
</dbReference>
<dbReference type="InterPro" id="IPR001031">
    <property type="entry name" value="Thioesterase"/>
</dbReference>
<dbReference type="Gene3D" id="3.40.47.10">
    <property type="match status" value="1"/>
</dbReference>
<accession>A0ABX5SDF6</accession>
<proteinExistence type="predicted"/>
<dbReference type="Pfam" id="PF00109">
    <property type="entry name" value="ketoacyl-synt"/>
    <property type="match status" value="1"/>
</dbReference>
<dbReference type="InterPro" id="IPR029058">
    <property type="entry name" value="AB_hydrolase_fold"/>
</dbReference>
<reference evidence="6 7" key="1">
    <citation type="submission" date="2019-03" db="EMBL/GenBank/DDBJ databases">
        <title>Draft Genome Sequences of Six Type Strains of the Genus Massilia.</title>
        <authorList>
            <person name="Miess H."/>
            <person name="Frediansyhah A."/>
            <person name="Gross H."/>
        </authorList>
    </citation>
    <scope>NUCLEOTIDE SEQUENCE [LARGE SCALE GENOMIC DNA]</scope>
    <source>
        <strain evidence="6 7">DSM 17505</strain>
    </source>
</reference>
<dbReference type="InterPro" id="IPR014030">
    <property type="entry name" value="Ketoacyl_synth_N"/>
</dbReference>
<dbReference type="Gene3D" id="3.40.50.1820">
    <property type="entry name" value="alpha/beta hydrolase"/>
    <property type="match status" value="1"/>
</dbReference>
<keyword evidence="1" id="KW-0596">Phosphopantetheine</keyword>
<keyword evidence="2" id="KW-0597">Phosphoprotein</keyword>
<keyword evidence="7" id="KW-1185">Reference proteome</keyword>
<dbReference type="CDD" id="cd00833">
    <property type="entry name" value="PKS"/>
    <property type="match status" value="1"/>
</dbReference>
<dbReference type="Gene3D" id="1.10.1200.10">
    <property type="entry name" value="ACP-like"/>
    <property type="match status" value="1"/>
</dbReference>
<dbReference type="InterPro" id="IPR020841">
    <property type="entry name" value="PKS_Beta-ketoAc_synthase_dom"/>
</dbReference>
<dbReference type="Pfam" id="PF00975">
    <property type="entry name" value="Thioesterase"/>
    <property type="match status" value="1"/>
</dbReference>
<dbReference type="PANTHER" id="PTHR43775:SF37">
    <property type="entry name" value="SI:DKEY-61P9.11"/>
    <property type="match status" value="1"/>
</dbReference>
<dbReference type="InterPro" id="IPR009081">
    <property type="entry name" value="PP-bd_ACP"/>
</dbReference>
<dbReference type="InterPro" id="IPR018201">
    <property type="entry name" value="Ketoacyl_synth_AS"/>
</dbReference>